<protein>
    <recommendedName>
        <fullName evidence="4">Stability/partitioning determinant</fullName>
    </recommendedName>
</protein>
<feature type="compositionally biased region" description="Basic and acidic residues" evidence="1">
    <location>
        <begin position="1"/>
        <end position="10"/>
    </location>
</feature>
<feature type="region of interest" description="Disordered" evidence="1">
    <location>
        <begin position="1"/>
        <end position="71"/>
    </location>
</feature>
<dbReference type="EMBL" id="BBJU01000038">
    <property type="protein sequence ID" value="GAK73409.1"/>
    <property type="molecule type" value="Genomic_DNA"/>
</dbReference>
<proteinExistence type="predicted"/>
<organism evidence="2 3">
    <name type="scientific">Agrobacterium rubi TR3 = NBRC 13261</name>
    <dbReference type="NCBI Taxonomy" id="1368415"/>
    <lineage>
        <taxon>Bacteria</taxon>
        <taxon>Pseudomonadati</taxon>
        <taxon>Pseudomonadota</taxon>
        <taxon>Alphaproteobacteria</taxon>
        <taxon>Hyphomicrobiales</taxon>
        <taxon>Rhizobiaceae</taxon>
        <taxon>Rhizobium/Agrobacterium group</taxon>
        <taxon>Agrobacterium</taxon>
    </lineage>
</organism>
<name>A0A081D3B3_9HYPH</name>
<evidence type="ECO:0000313" key="2">
    <source>
        <dbReference type="EMBL" id="GAK73409.1"/>
    </source>
</evidence>
<evidence type="ECO:0000313" key="3">
    <source>
        <dbReference type="Proteomes" id="UP000028701"/>
    </source>
</evidence>
<sequence length="110" mass="12105">MTGDEKKRATLDFGDELESPLPAPPVDPNAVKAATRAAGFRETPRAPEQSPPSGAKSLRRTRRKTGRTEQFATRLRADTIEAIYGYADRHEITLAETIERAIAALADDKR</sequence>
<dbReference type="OrthoDB" id="8369750at2"/>
<gene>
    <name evidence="2" type="ORF">RRU01S_38_00130</name>
</gene>
<evidence type="ECO:0000256" key="1">
    <source>
        <dbReference type="SAM" id="MobiDB-lite"/>
    </source>
</evidence>
<reference evidence="2 3" key="1">
    <citation type="submission" date="2014-08" db="EMBL/GenBank/DDBJ databases">
        <title>Whole genome shotgun sequence of Rhizobium rubi NBRC 13261.</title>
        <authorList>
            <person name="Katano-Makiyama Y."/>
            <person name="Hosoyama A."/>
            <person name="Hashimoto M."/>
            <person name="Hosoyama Y."/>
            <person name="Noguchi M."/>
            <person name="Tsuchikane K."/>
            <person name="Uohara A."/>
            <person name="Ohji S."/>
            <person name="Ichikawa N."/>
            <person name="Kimura A."/>
            <person name="Yamazoe A."/>
            <person name="Fujita N."/>
        </authorList>
    </citation>
    <scope>NUCLEOTIDE SEQUENCE [LARGE SCALE GENOMIC DNA]</scope>
    <source>
        <strain evidence="2 3">NBRC 13261</strain>
    </source>
</reference>
<evidence type="ECO:0008006" key="4">
    <source>
        <dbReference type="Google" id="ProtNLM"/>
    </source>
</evidence>
<comment type="caution">
    <text evidence="2">The sequence shown here is derived from an EMBL/GenBank/DDBJ whole genome shotgun (WGS) entry which is preliminary data.</text>
</comment>
<accession>A0A081D3B3</accession>
<dbReference type="Proteomes" id="UP000028701">
    <property type="component" value="Unassembled WGS sequence"/>
</dbReference>
<dbReference type="AlphaFoldDB" id="A0A081D3B3"/>
<dbReference type="RefSeq" id="WP_045232821.1">
    <property type="nucleotide sequence ID" value="NZ_BBJU01000038.1"/>
</dbReference>